<keyword evidence="3" id="KW-1185">Reference proteome</keyword>
<sequence>MGYLFLHNRWNGDLEVWEGRNVMKTKNFLLETFIFPFMISNFEVFILSFFSPQYFFDIHVNPTLLYNYLLLYNILNINIDYGYII</sequence>
<accession>A0A2I2L6A5</accession>
<dbReference type="Proteomes" id="UP000236316">
    <property type="component" value="Segment"/>
</dbReference>
<keyword evidence="1 2" id="KW-0812">Transmembrane</keyword>
<evidence type="ECO:0000313" key="3">
    <source>
        <dbReference type="Proteomes" id="UP000236316"/>
    </source>
</evidence>
<protein>
    <submittedName>
        <fullName evidence="2">Transmembrane domain-containing protein</fullName>
    </submittedName>
</protein>
<reference evidence="2" key="1">
    <citation type="submission" date="2017-08" db="EMBL/GenBank/DDBJ databases">
        <authorList>
            <consortium name="Urmite Genomes"/>
        </authorList>
    </citation>
    <scope>NUCLEOTIDE SEQUENCE [LARGE SCALE GENOMIC DNA]</scope>
    <source>
        <strain evidence="2">IHUMI-LCC2</strain>
    </source>
</reference>
<proteinExistence type="predicted"/>
<name>A0A2I2L6A5_9VIRU</name>
<gene>
    <name evidence="2" type="ORF">ORPV_1169</name>
</gene>
<dbReference type="GeneID" id="35381840"/>
<dbReference type="RefSeq" id="YP_009449375.1">
    <property type="nucleotide sequence ID" value="NC_036594.1"/>
</dbReference>
<keyword evidence="1" id="KW-1133">Transmembrane helix</keyword>
<feature type="transmembrane region" description="Helical" evidence="1">
    <location>
        <begin position="65"/>
        <end position="84"/>
    </location>
</feature>
<keyword evidence="1" id="KW-0472">Membrane</keyword>
<feature type="transmembrane region" description="Helical" evidence="1">
    <location>
        <begin position="28"/>
        <end position="50"/>
    </location>
</feature>
<dbReference type="KEGG" id="vg:35381840"/>
<organism evidence="2">
    <name type="scientific">Orpheovirus IHUMI-LCC2</name>
    <dbReference type="NCBI Taxonomy" id="2023057"/>
    <lineage>
        <taxon>Viruses</taxon>
        <taxon>Varidnaviria</taxon>
        <taxon>Bamfordvirae</taxon>
        <taxon>Nucleocytoviricota</taxon>
        <taxon>Megaviricetes</taxon>
        <taxon>Pimascovirales</taxon>
        <taxon>Ocovirineae</taxon>
        <taxon>Orpheoviridae</taxon>
        <taxon>Alphaorpheovirus</taxon>
        <taxon>Alphaorpheovirus massiliense</taxon>
    </lineage>
</organism>
<evidence type="ECO:0000313" key="2">
    <source>
        <dbReference type="EMBL" id="SNW63073.1"/>
    </source>
</evidence>
<dbReference type="EMBL" id="LT906555">
    <property type="protein sequence ID" value="SNW63073.1"/>
    <property type="molecule type" value="Genomic_DNA"/>
</dbReference>
<evidence type="ECO:0000256" key="1">
    <source>
        <dbReference type="SAM" id="Phobius"/>
    </source>
</evidence>